<dbReference type="OrthoDB" id="1441538at2"/>
<evidence type="ECO:0000313" key="2">
    <source>
        <dbReference type="Proteomes" id="UP000295722"/>
    </source>
</evidence>
<dbReference type="Proteomes" id="UP000295722">
    <property type="component" value="Unassembled WGS sequence"/>
</dbReference>
<sequence>MMRAHMPSDYQIDSPQTRDRVMRFFSEIGIRARYETGANGFSKGCRLDQGELVVDPACRISTMLHEAGHLAITPRCFRSLMDGNLYAGQREMLRMVEDAGLHPDEPLYRAVIQCSDPEATAWAWAAGVELALPGEEIIRDDEYGGDGEAIQLALQMRAYMGVHGLAHAGFCAIRERNGKAAWPCLNFWTQEVGYPAPGEATVLTKEDWQLEDAR</sequence>
<accession>A0A4R5M5C5</accession>
<name>A0A4R5M5C5_9BURK</name>
<organism evidence="1 2">
    <name type="scientific">Paraburkholderia silviterrae</name>
    <dbReference type="NCBI Taxonomy" id="2528715"/>
    <lineage>
        <taxon>Bacteria</taxon>
        <taxon>Pseudomonadati</taxon>
        <taxon>Pseudomonadota</taxon>
        <taxon>Betaproteobacteria</taxon>
        <taxon>Burkholderiales</taxon>
        <taxon>Burkholderiaceae</taxon>
        <taxon>Paraburkholderia</taxon>
    </lineage>
</organism>
<comment type="caution">
    <text evidence="1">The sequence shown here is derived from an EMBL/GenBank/DDBJ whole genome shotgun (WGS) entry which is preliminary data.</text>
</comment>
<dbReference type="RefSeq" id="WP_133197055.1">
    <property type="nucleotide sequence ID" value="NZ_JBHUCW010000022.1"/>
</dbReference>
<reference evidence="1 2" key="1">
    <citation type="submission" date="2019-03" db="EMBL/GenBank/DDBJ databases">
        <title>Paraburkholderia sp. 4M-K11, isolated from subtropical forest soil.</title>
        <authorList>
            <person name="Gao Z.-H."/>
            <person name="Qiu L.-H."/>
        </authorList>
    </citation>
    <scope>NUCLEOTIDE SEQUENCE [LARGE SCALE GENOMIC DNA]</scope>
    <source>
        <strain evidence="1 2">4M-K11</strain>
    </source>
</reference>
<evidence type="ECO:0000313" key="1">
    <source>
        <dbReference type="EMBL" id="TDG21145.1"/>
    </source>
</evidence>
<proteinExistence type="predicted"/>
<dbReference type="AlphaFoldDB" id="A0A4R5M5C5"/>
<protein>
    <submittedName>
        <fullName evidence="1">Uncharacterized protein</fullName>
    </submittedName>
</protein>
<gene>
    <name evidence="1" type="ORF">EYW47_22510</name>
</gene>
<keyword evidence="2" id="KW-1185">Reference proteome</keyword>
<dbReference type="EMBL" id="SMRP01000012">
    <property type="protein sequence ID" value="TDG21145.1"/>
    <property type="molecule type" value="Genomic_DNA"/>
</dbReference>